<organism evidence="2 3">
    <name type="scientific">Portunus trituberculatus</name>
    <name type="common">Swimming crab</name>
    <name type="synonym">Neptunus trituberculatus</name>
    <dbReference type="NCBI Taxonomy" id="210409"/>
    <lineage>
        <taxon>Eukaryota</taxon>
        <taxon>Metazoa</taxon>
        <taxon>Ecdysozoa</taxon>
        <taxon>Arthropoda</taxon>
        <taxon>Crustacea</taxon>
        <taxon>Multicrustacea</taxon>
        <taxon>Malacostraca</taxon>
        <taxon>Eumalacostraca</taxon>
        <taxon>Eucarida</taxon>
        <taxon>Decapoda</taxon>
        <taxon>Pleocyemata</taxon>
        <taxon>Brachyura</taxon>
        <taxon>Eubrachyura</taxon>
        <taxon>Portunoidea</taxon>
        <taxon>Portunidae</taxon>
        <taxon>Portuninae</taxon>
        <taxon>Portunus</taxon>
    </lineage>
</organism>
<protein>
    <submittedName>
        <fullName evidence="2">Uncharacterized protein</fullName>
    </submittedName>
</protein>
<gene>
    <name evidence="2" type="ORF">E2C01_090294</name>
</gene>
<feature type="region of interest" description="Disordered" evidence="1">
    <location>
        <begin position="30"/>
        <end position="68"/>
    </location>
</feature>
<keyword evidence="3" id="KW-1185">Reference proteome</keyword>
<dbReference type="Proteomes" id="UP000324222">
    <property type="component" value="Unassembled WGS sequence"/>
</dbReference>
<name>A0A5B7JPQ5_PORTR</name>
<proteinExistence type="predicted"/>
<accession>A0A5B7JPQ5</accession>
<dbReference type="EMBL" id="VSRR010101007">
    <property type="protein sequence ID" value="MPC95097.1"/>
    <property type="molecule type" value="Genomic_DNA"/>
</dbReference>
<evidence type="ECO:0000256" key="1">
    <source>
        <dbReference type="SAM" id="MobiDB-lite"/>
    </source>
</evidence>
<comment type="caution">
    <text evidence="2">The sequence shown here is derived from an EMBL/GenBank/DDBJ whole genome shotgun (WGS) entry which is preliminary data.</text>
</comment>
<feature type="compositionally biased region" description="Low complexity" evidence="1">
    <location>
        <begin position="33"/>
        <end position="51"/>
    </location>
</feature>
<dbReference type="AlphaFoldDB" id="A0A5B7JPQ5"/>
<evidence type="ECO:0000313" key="3">
    <source>
        <dbReference type="Proteomes" id="UP000324222"/>
    </source>
</evidence>
<evidence type="ECO:0000313" key="2">
    <source>
        <dbReference type="EMBL" id="MPC95097.1"/>
    </source>
</evidence>
<sequence length="68" mass="7445">MSGSPDVFRYWLPFPDEEDEEGEVCTWRARQITTPVTTTATPTTTPTTPDTRMPMGAPTPPFLGDSVG</sequence>
<reference evidence="2 3" key="1">
    <citation type="submission" date="2019-05" db="EMBL/GenBank/DDBJ databases">
        <title>Another draft genome of Portunus trituberculatus and its Hox gene families provides insights of decapod evolution.</title>
        <authorList>
            <person name="Jeong J.-H."/>
            <person name="Song I."/>
            <person name="Kim S."/>
            <person name="Choi T."/>
            <person name="Kim D."/>
            <person name="Ryu S."/>
            <person name="Kim W."/>
        </authorList>
    </citation>
    <scope>NUCLEOTIDE SEQUENCE [LARGE SCALE GENOMIC DNA]</scope>
    <source>
        <tissue evidence="2">Muscle</tissue>
    </source>
</reference>